<evidence type="ECO:0000313" key="3">
    <source>
        <dbReference type="Proteomes" id="UP000673975"/>
    </source>
</evidence>
<feature type="transmembrane region" description="Helical" evidence="1">
    <location>
        <begin position="108"/>
        <end position="131"/>
    </location>
</feature>
<gene>
    <name evidence="2" type="ORF">NATSA_01885</name>
</gene>
<protein>
    <recommendedName>
        <fullName evidence="4">Phytol kinase</fullName>
    </recommendedName>
</protein>
<keyword evidence="1" id="KW-0812">Transmembrane</keyword>
<feature type="transmembrane region" description="Helical" evidence="1">
    <location>
        <begin position="62"/>
        <end position="81"/>
    </location>
</feature>
<reference evidence="2" key="1">
    <citation type="submission" date="2021-02" db="EMBL/GenBank/DDBJ databases">
        <title>Natronogracilivirga saccharolytica gen. nov. sp. nov. a new anaerobic, haloalkiliphilic carbohydrate-fermenting bacterium from soda lake and proposing of Cyclonatronumiaceae fam. nov. in the phylum Balneolaeota.</title>
        <authorList>
            <person name="Zhilina T.N."/>
            <person name="Sorokin D.Y."/>
            <person name="Zavarzina D.G."/>
            <person name="Toshchakov S.V."/>
            <person name="Kublanov I.V."/>
        </authorList>
    </citation>
    <scope>NUCLEOTIDE SEQUENCE</scope>
    <source>
        <strain evidence="2">Z-1702</strain>
    </source>
</reference>
<evidence type="ECO:0008006" key="4">
    <source>
        <dbReference type="Google" id="ProtNLM"/>
    </source>
</evidence>
<organism evidence="2 3">
    <name type="scientific">Natronogracilivirga saccharolytica</name>
    <dbReference type="NCBI Taxonomy" id="2812953"/>
    <lineage>
        <taxon>Bacteria</taxon>
        <taxon>Pseudomonadati</taxon>
        <taxon>Balneolota</taxon>
        <taxon>Balneolia</taxon>
        <taxon>Balneolales</taxon>
        <taxon>Cyclonatronaceae</taxon>
        <taxon>Natronogracilivirga</taxon>
    </lineage>
</organism>
<feature type="transmembrane region" description="Helical" evidence="1">
    <location>
        <begin position="40"/>
        <end position="56"/>
    </location>
</feature>
<sequence>MTIEYLLYQVLRLGSVLIVGYLAGLLVIHRGVKVNYTRKLFHFAIFFFPVLFAPDFDVDGNPVSLSVSTGVILMLGLGLFLKPIRDRWYFASVLFRAIDRPEDRPYTLFWLTTQVITGYIVIVFFVIAFGHHGMGELMMIPILINGIGDGLAEPVGVRYGRHSYPVPAFLSSRRYQRTLEGSACVFITSLLVVPFFHDHFTAQQLITALIAMPVIMTLAEAFSPHTWDTPFIFLAGGFSLLAITQFI</sequence>
<name>A0A8J7RJQ6_9BACT</name>
<dbReference type="Proteomes" id="UP000673975">
    <property type="component" value="Unassembled WGS sequence"/>
</dbReference>
<keyword evidence="1" id="KW-1133">Transmembrane helix</keyword>
<dbReference type="RefSeq" id="WP_210509891.1">
    <property type="nucleotide sequence ID" value="NZ_JAFIDN010000001.1"/>
</dbReference>
<feature type="transmembrane region" description="Helical" evidence="1">
    <location>
        <begin position="6"/>
        <end position="28"/>
    </location>
</feature>
<feature type="transmembrane region" description="Helical" evidence="1">
    <location>
        <begin position="202"/>
        <end position="222"/>
    </location>
</feature>
<keyword evidence="1" id="KW-0472">Membrane</keyword>
<dbReference type="EMBL" id="JAFIDN010000001">
    <property type="protein sequence ID" value="MBP3191403.1"/>
    <property type="molecule type" value="Genomic_DNA"/>
</dbReference>
<dbReference type="AlphaFoldDB" id="A0A8J7RJQ6"/>
<proteinExistence type="predicted"/>
<feature type="transmembrane region" description="Helical" evidence="1">
    <location>
        <begin position="229"/>
        <end position="246"/>
    </location>
</feature>
<keyword evidence="3" id="KW-1185">Reference proteome</keyword>
<comment type="caution">
    <text evidence="2">The sequence shown here is derived from an EMBL/GenBank/DDBJ whole genome shotgun (WGS) entry which is preliminary data.</text>
</comment>
<evidence type="ECO:0000313" key="2">
    <source>
        <dbReference type="EMBL" id="MBP3191403.1"/>
    </source>
</evidence>
<accession>A0A8J7RJQ6</accession>
<evidence type="ECO:0000256" key="1">
    <source>
        <dbReference type="SAM" id="Phobius"/>
    </source>
</evidence>